<keyword evidence="7 10" id="KW-0406">Ion transport</keyword>
<evidence type="ECO:0000256" key="1">
    <source>
        <dbReference type="ARBA" id="ARBA00004651"/>
    </source>
</evidence>
<feature type="transmembrane region" description="Helical" evidence="10">
    <location>
        <begin position="6"/>
        <end position="24"/>
    </location>
</feature>
<dbReference type="Gene3D" id="6.10.140.1330">
    <property type="match status" value="1"/>
</dbReference>
<keyword evidence="10" id="KW-0050">Antiport</keyword>
<keyword evidence="9 10" id="KW-0739">Sodium transport</keyword>
<evidence type="ECO:0000256" key="2">
    <source>
        <dbReference type="ARBA" id="ARBA00022448"/>
    </source>
</evidence>
<evidence type="ECO:0000256" key="5">
    <source>
        <dbReference type="ARBA" id="ARBA00022989"/>
    </source>
</evidence>
<dbReference type="InterPro" id="IPR004709">
    <property type="entry name" value="NaH_exchanger"/>
</dbReference>
<evidence type="ECO:0000313" key="12">
    <source>
        <dbReference type="EMBL" id="MDX6805225.1"/>
    </source>
</evidence>
<keyword evidence="6 10" id="KW-0915">Sodium</keyword>
<keyword evidence="4 10" id="KW-0812">Transmembrane</keyword>
<feature type="transmembrane region" description="Helical" evidence="10">
    <location>
        <begin position="312"/>
        <end position="337"/>
    </location>
</feature>
<comment type="similarity">
    <text evidence="10">Belongs to the monovalent cation:proton antiporter 1 (CPA1) transporter (TC 2.A.36) family.</text>
</comment>
<feature type="transmembrane region" description="Helical" evidence="10">
    <location>
        <begin position="240"/>
        <end position="258"/>
    </location>
</feature>
<sequence>MDTISIVLILLFAVVVSGSLVRMLPFAVPLPLVQIALGAALTAVADVGVTLHPDIFFLLFIPPLLFIDGWRIPNEALFQDIGFILELALGLVVLTVLIVGLLIHWLIPAMPLAVAFAVAAVVSPTDPIAVSAITSRTPIPKRLMHILEGESLLNDASGLVCLRFATAAALTGTFSLVDASLTFLWLAIGGIAIGVAVTWAAATGKRWMNQHYGEEPGGYILLTLLIPFGAYILAEEMHCSGILAAVSAGVSMSYFSTWQEARASTRLRGTAVWDTIQFAANGIIFVLLGEQLPGIANGAMESVRQAGDSNPLWLVVYIVAINLALIALRLGWVWASLTFFLFRAGKRQEAVARPSWRLVLATSIAGVRGAITLAGVLTLPLIMPDGSDFPARNLAILLASGVIILSMVIASFALPPLLCDLELPPDPSRQDEEIQARIAASEAAIRAIRHRQHQLAEGREDADFYADVAARVTDLYRQRITSRQAVSGEQPTVVRLEEAERQLRLSALRAEREQILRLRRRRQIGEEAARKLVREIDYIEARFS</sequence>
<evidence type="ECO:0000256" key="8">
    <source>
        <dbReference type="ARBA" id="ARBA00023136"/>
    </source>
</evidence>
<dbReference type="Pfam" id="PF00999">
    <property type="entry name" value="Na_H_Exchanger"/>
    <property type="match status" value="1"/>
</dbReference>
<keyword evidence="13" id="KW-1185">Reference proteome</keyword>
<gene>
    <name evidence="12" type="ORF">SCD90_04030</name>
</gene>
<evidence type="ECO:0000256" key="3">
    <source>
        <dbReference type="ARBA" id="ARBA00022475"/>
    </source>
</evidence>
<keyword evidence="8 10" id="KW-0472">Membrane</keyword>
<dbReference type="PANTHER" id="PTHR10110">
    <property type="entry name" value="SODIUM/HYDROGEN EXCHANGER"/>
    <property type="match status" value="1"/>
</dbReference>
<feature type="transmembrane region" description="Helical" evidence="10">
    <location>
        <begin position="31"/>
        <end position="49"/>
    </location>
</feature>
<keyword evidence="5 10" id="KW-1133">Transmembrane helix</keyword>
<comment type="subcellular location">
    <subcellularLocation>
        <location evidence="10">Cell inner membrane</location>
        <topology evidence="10">Multi-pass membrane protein</topology>
    </subcellularLocation>
    <subcellularLocation>
        <location evidence="1">Cell membrane</location>
        <topology evidence="1">Multi-pass membrane protein</topology>
    </subcellularLocation>
</comment>
<keyword evidence="10" id="KW-0997">Cell inner membrane</keyword>
<feature type="transmembrane region" description="Helical" evidence="10">
    <location>
        <begin position="113"/>
        <end position="135"/>
    </location>
</feature>
<dbReference type="InterPro" id="IPR006153">
    <property type="entry name" value="Cation/H_exchanger_TM"/>
</dbReference>
<feature type="transmembrane region" description="Helical" evidence="10">
    <location>
        <begin position="358"/>
        <end position="382"/>
    </location>
</feature>
<feature type="transmembrane region" description="Helical" evidence="10">
    <location>
        <begin position="394"/>
        <end position="414"/>
    </location>
</feature>
<evidence type="ECO:0000256" key="4">
    <source>
        <dbReference type="ARBA" id="ARBA00022692"/>
    </source>
</evidence>
<evidence type="ECO:0000256" key="6">
    <source>
        <dbReference type="ARBA" id="ARBA00023053"/>
    </source>
</evidence>
<protein>
    <submittedName>
        <fullName evidence="12">Na+/H+ antiporter</fullName>
    </submittedName>
</protein>
<dbReference type="Proteomes" id="UP001274321">
    <property type="component" value="Unassembled WGS sequence"/>
</dbReference>
<keyword evidence="3" id="KW-1003">Cell membrane</keyword>
<name>A0ABU4RND5_9HYPH</name>
<proteinExistence type="inferred from homology"/>
<feature type="domain" description="Cation/H+ exchanger transmembrane" evidence="11">
    <location>
        <begin position="13"/>
        <end position="418"/>
    </location>
</feature>
<feature type="transmembrane region" description="Helical" evidence="10">
    <location>
        <begin position="183"/>
        <end position="204"/>
    </location>
</feature>
<dbReference type="EMBL" id="JAXAFJ010000002">
    <property type="protein sequence ID" value="MDX6805225.1"/>
    <property type="molecule type" value="Genomic_DNA"/>
</dbReference>
<feature type="transmembrane region" description="Helical" evidence="10">
    <location>
        <begin position="55"/>
        <end position="72"/>
    </location>
</feature>
<dbReference type="InterPro" id="IPR018422">
    <property type="entry name" value="Cation/H_exchanger_CPA1"/>
</dbReference>
<accession>A0ABU4RND5</accession>
<reference evidence="12 13" key="1">
    <citation type="submission" date="2023-11" db="EMBL/GenBank/DDBJ databases">
        <authorList>
            <person name="Bao R."/>
        </authorList>
    </citation>
    <scope>NUCLEOTIDE SEQUENCE [LARGE SCALE GENOMIC DNA]</scope>
    <source>
        <strain evidence="12 13">PJ23</strain>
    </source>
</reference>
<evidence type="ECO:0000259" key="11">
    <source>
        <dbReference type="Pfam" id="PF00999"/>
    </source>
</evidence>
<dbReference type="InterPro" id="IPR004705">
    <property type="entry name" value="Cation/H_exchanger_CPA1_bac"/>
</dbReference>
<feature type="transmembrane region" description="Helical" evidence="10">
    <location>
        <begin position="216"/>
        <end position="234"/>
    </location>
</feature>
<dbReference type="PRINTS" id="PR01084">
    <property type="entry name" value="NAHEXCHNGR"/>
</dbReference>
<feature type="transmembrane region" description="Helical" evidence="10">
    <location>
        <begin position="270"/>
        <end position="292"/>
    </location>
</feature>
<feature type="transmembrane region" description="Helical" evidence="10">
    <location>
        <begin position="84"/>
        <end position="107"/>
    </location>
</feature>
<evidence type="ECO:0000313" key="13">
    <source>
        <dbReference type="Proteomes" id="UP001274321"/>
    </source>
</evidence>
<comment type="caution">
    <text evidence="12">The sequence shown here is derived from an EMBL/GenBank/DDBJ whole genome shotgun (WGS) entry which is preliminary data.</text>
</comment>
<evidence type="ECO:0000256" key="7">
    <source>
        <dbReference type="ARBA" id="ARBA00023065"/>
    </source>
</evidence>
<evidence type="ECO:0000256" key="10">
    <source>
        <dbReference type="RuleBase" id="RU366002"/>
    </source>
</evidence>
<dbReference type="PANTHER" id="PTHR10110:SF86">
    <property type="entry name" value="SODIUM_HYDROGEN EXCHANGER 7"/>
    <property type="match status" value="1"/>
</dbReference>
<evidence type="ECO:0000256" key="9">
    <source>
        <dbReference type="ARBA" id="ARBA00023201"/>
    </source>
</evidence>
<organism evidence="12 13">
    <name type="scientific">Terrihabitans rhizophilus</name>
    <dbReference type="NCBI Taxonomy" id="3092662"/>
    <lineage>
        <taxon>Bacteria</taxon>
        <taxon>Pseudomonadati</taxon>
        <taxon>Pseudomonadota</taxon>
        <taxon>Alphaproteobacteria</taxon>
        <taxon>Hyphomicrobiales</taxon>
        <taxon>Terrihabitans</taxon>
    </lineage>
</organism>
<comment type="function">
    <text evidence="10">Na(+)/H(+) antiporter that extrudes sodium in exchange for external protons.</text>
</comment>
<dbReference type="RefSeq" id="WP_319843350.1">
    <property type="nucleotide sequence ID" value="NZ_JAXAFJ010000002.1"/>
</dbReference>
<dbReference type="NCBIfam" id="TIGR00831">
    <property type="entry name" value="a_cpa1"/>
    <property type="match status" value="1"/>
</dbReference>
<keyword evidence="2 10" id="KW-0813">Transport</keyword>